<protein>
    <submittedName>
        <fullName evidence="3">Response regulator transcription factor</fullName>
    </submittedName>
</protein>
<feature type="domain" description="Response regulatory" evidence="2">
    <location>
        <begin position="11"/>
        <end position="126"/>
    </location>
</feature>
<evidence type="ECO:0000259" key="2">
    <source>
        <dbReference type="PROSITE" id="PS50110"/>
    </source>
</evidence>
<dbReference type="PANTHER" id="PTHR45566:SF2">
    <property type="entry name" value="NARL SUBFAMILY"/>
    <property type="match status" value="1"/>
</dbReference>
<feature type="modified residue" description="4-aspartylphosphate" evidence="1">
    <location>
        <position position="61"/>
    </location>
</feature>
<evidence type="ECO:0000313" key="4">
    <source>
        <dbReference type="Proteomes" id="UP001501671"/>
    </source>
</evidence>
<dbReference type="PROSITE" id="PS50110">
    <property type="entry name" value="RESPONSE_REGULATORY"/>
    <property type="match status" value="1"/>
</dbReference>
<dbReference type="InterPro" id="IPR011006">
    <property type="entry name" value="CheY-like_superfamily"/>
</dbReference>
<organism evidence="3 4">
    <name type="scientific">Pigmentiphaga soli</name>
    <dbReference type="NCBI Taxonomy" id="1007095"/>
    <lineage>
        <taxon>Bacteria</taxon>
        <taxon>Pseudomonadati</taxon>
        <taxon>Pseudomonadota</taxon>
        <taxon>Betaproteobacteria</taxon>
        <taxon>Burkholderiales</taxon>
        <taxon>Alcaligenaceae</taxon>
        <taxon>Pigmentiphaga</taxon>
    </lineage>
</organism>
<dbReference type="SMART" id="SM00448">
    <property type="entry name" value="REC"/>
    <property type="match status" value="1"/>
</dbReference>
<dbReference type="EMBL" id="BAABFO010000040">
    <property type="protein sequence ID" value="GAA4343694.1"/>
    <property type="molecule type" value="Genomic_DNA"/>
</dbReference>
<proteinExistence type="predicted"/>
<dbReference type="RefSeq" id="WP_345252375.1">
    <property type="nucleotide sequence ID" value="NZ_BAABFO010000040.1"/>
</dbReference>
<dbReference type="Proteomes" id="UP001501671">
    <property type="component" value="Unassembled WGS sequence"/>
</dbReference>
<sequence>MQAIASPSSLKVFLVDDSPLICQRLSTLLGAIPGVQVIGTAATQDEARQLESNHADVAIVDMQLRDGSGINVLRNISASGRAIVPIVLTNYADAQFRRQCLQEGARFFFDKSTEFGRVRDTIRQMAEARSAGHPGASS</sequence>
<dbReference type="InterPro" id="IPR058245">
    <property type="entry name" value="NreC/VraR/RcsB-like_REC"/>
</dbReference>
<comment type="caution">
    <text evidence="3">The sequence shown here is derived from an EMBL/GenBank/DDBJ whole genome shotgun (WGS) entry which is preliminary data.</text>
</comment>
<gene>
    <name evidence="3" type="ORF">GCM10023144_46880</name>
</gene>
<dbReference type="CDD" id="cd17535">
    <property type="entry name" value="REC_NarL-like"/>
    <property type="match status" value="1"/>
</dbReference>
<dbReference type="InterPro" id="IPR051015">
    <property type="entry name" value="EvgA-like"/>
</dbReference>
<dbReference type="Pfam" id="PF00072">
    <property type="entry name" value="Response_reg"/>
    <property type="match status" value="1"/>
</dbReference>
<dbReference type="PANTHER" id="PTHR45566">
    <property type="entry name" value="HTH-TYPE TRANSCRIPTIONAL REGULATOR YHJB-RELATED"/>
    <property type="match status" value="1"/>
</dbReference>
<keyword evidence="1" id="KW-0597">Phosphoprotein</keyword>
<dbReference type="Gene3D" id="3.40.50.2300">
    <property type="match status" value="1"/>
</dbReference>
<name>A0ABP8HSG4_9BURK</name>
<evidence type="ECO:0000313" key="3">
    <source>
        <dbReference type="EMBL" id="GAA4343694.1"/>
    </source>
</evidence>
<reference evidence="4" key="1">
    <citation type="journal article" date="2019" name="Int. J. Syst. Evol. Microbiol.">
        <title>The Global Catalogue of Microorganisms (GCM) 10K type strain sequencing project: providing services to taxonomists for standard genome sequencing and annotation.</title>
        <authorList>
            <consortium name="The Broad Institute Genomics Platform"/>
            <consortium name="The Broad Institute Genome Sequencing Center for Infectious Disease"/>
            <person name="Wu L."/>
            <person name="Ma J."/>
        </authorList>
    </citation>
    <scope>NUCLEOTIDE SEQUENCE [LARGE SCALE GENOMIC DNA]</scope>
    <source>
        <strain evidence="4">JCM 17666</strain>
    </source>
</reference>
<evidence type="ECO:0000256" key="1">
    <source>
        <dbReference type="PROSITE-ProRule" id="PRU00169"/>
    </source>
</evidence>
<keyword evidence="4" id="KW-1185">Reference proteome</keyword>
<dbReference type="SUPFAM" id="SSF52172">
    <property type="entry name" value="CheY-like"/>
    <property type="match status" value="1"/>
</dbReference>
<dbReference type="InterPro" id="IPR001789">
    <property type="entry name" value="Sig_transdc_resp-reg_receiver"/>
</dbReference>
<accession>A0ABP8HSG4</accession>